<evidence type="ECO:0000313" key="4">
    <source>
        <dbReference type="Proteomes" id="UP000698752"/>
    </source>
</evidence>
<comment type="caution">
    <text evidence="3">The sequence shown here is derived from an EMBL/GenBank/DDBJ whole genome shotgun (WGS) entry which is preliminary data.</text>
</comment>
<dbReference type="InterPro" id="IPR001173">
    <property type="entry name" value="Glyco_trans_2-like"/>
</dbReference>
<dbReference type="RefSeq" id="WP_211868969.1">
    <property type="nucleotide sequence ID" value="NZ_JAAEDI010000011.1"/>
</dbReference>
<dbReference type="PANTHER" id="PTHR43685">
    <property type="entry name" value="GLYCOSYLTRANSFERASE"/>
    <property type="match status" value="1"/>
</dbReference>
<protein>
    <submittedName>
        <fullName evidence="3">Glycosyltransferase family 1 protein</fullName>
    </submittedName>
</protein>
<evidence type="ECO:0000313" key="3">
    <source>
        <dbReference type="EMBL" id="MBR0650349.1"/>
    </source>
</evidence>
<accession>A0ABS5EH44</accession>
<keyword evidence="4" id="KW-1185">Reference proteome</keyword>
<feature type="domain" description="Spore protein YkvP/CgeB glycosyl transferase-like" evidence="2">
    <location>
        <begin position="159"/>
        <end position="296"/>
    </location>
</feature>
<dbReference type="Pfam" id="PF13524">
    <property type="entry name" value="Glyco_trans_1_2"/>
    <property type="match status" value="1"/>
</dbReference>
<dbReference type="Proteomes" id="UP000698752">
    <property type="component" value="Unassembled WGS sequence"/>
</dbReference>
<evidence type="ECO:0000259" key="1">
    <source>
        <dbReference type="Pfam" id="PF00535"/>
    </source>
</evidence>
<dbReference type="InterPro" id="IPR050834">
    <property type="entry name" value="Glycosyltransf_2"/>
</dbReference>
<dbReference type="EMBL" id="JAAEDI010000011">
    <property type="protein sequence ID" value="MBR0650349.1"/>
    <property type="molecule type" value="Genomic_DNA"/>
</dbReference>
<dbReference type="InterPro" id="IPR055259">
    <property type="entry name" value="YkvP/CgeB_Glyco_trans-like"/>
</dbReference>
<gene>
    <name evidence="3" type="ORF">GXW78_11800</name>
</gene>
<proteinExistence type="predicted"/>
<evidence type="ECO:0000259" key="2">
    <source>
        <dbReference type="Pfam" id="PF13524"/>
    </source>
</evidence>
<sequence length="602" mass="66594">MRVAIQHSFPNHPQSAEAEWIRRAVIACERIGYDAVEVVTSDDIRRVHPECVLLTHEFSAKITSAPTLALMWSPPVFFADDPIRRQTILSHDGHLCGSEPVARWVDDFLTGCGKPPVLGEHLMLPSTPDQGPAGPLPQQLAIMYAGVHWDGSRHGAVFRELEGRAPLRLYGPEHIWKGHAEYAGSLPFDGTSVLGALREAGVALCLHKAAHREANCPSMRLFEAAAAGALIICDSFEFPRQWFRDSVLYVDPDLPAPQLAAQILAHLRWAQQDPSGAAKLAARANSLFRQHLTLEAMLRPVEAFVDRVRGARGMVSVRAAEPAAAPVVEYVVRVGSRSAATLARALGSLVAQTYPAMALTVVQYHPVEGLGELLAKVRSRFRWLNHIVVPNNGSRSAAWWAGANAVRGDFFGFLDDDDAIHPNHVESLTQLLERRPGCGFAYSGLVLVQDEDGHYATPPQFKGPAGNVIEERADLFACREEDFQSFLPARNFIGHNCWICRRSVLDQEALRSPRIELAEDTFFMLLMAGRTPFAFSGMPTAEWHWRSSSKDNWTLSHPPAEMERSLVRWQERAQAVRLPAVNKVARRAGRLSAEASIRRDAS</sequence>
<dbReference type="SUPFAM" id="SSF53448">
    <property type="entry name" value="Nucleotide-diphospho-sugar transferases"/>
    <property type="match status" value="1"/>
</dbReference>
<organism evidence="3 4">
    <name type="scientific">Neoroseomonas terrae</name>
    <dbReference type="NCBI Taxonomy" id="424799"/>
    <lineage>
        <taxon>Bacteria</taxon>
        <taxon>Pseudomonadati</taxon>
        <taxon>Pseudomonadota</taxon>
        <taxon>Alphaproteobacteria</taxon>
        <taxon>Acetobacterales</taxon>
        <taxon>Acetobacteraceae</taxon>
        <taxon>Neoroseomonas</taxon>
    </lineage>
</organism>
<feature type="domain" description="Glycosyltransferase 2-like" evidence="1">
    <location>
        <begin position="339"/>
        <end position="503"/>
    </location>
</feature>
<dbReference type="Pfam" id="PF00535">
    <property type="entry name" value="Glycos_transf_2"/>
    <property type="match status" value="1"/>
</dbReference>
<dbReference type="PANTHER" id="PTHR43685:SF2">
    <property type="entry name" value="GLYCOSYLTRANSFERASE 2-LIKE DOMAIN-CONTAINING PROTEIN"/>
    <property type="match status" value="1"/>
</dbReference>
<dbReference type="InterPro" id="IPR029044">
    <property type="entry name" value="Nucleotide-diphossugar_trans"/>
</dbReference>
<dbReference type="Gene3D" id="3.90.550.10">
    <property type="entry name" value="Spore Coat Polysaccharide Biosynthesis Protein SpsA, Chain A"/>
    <property type="match status" value="1"/>
</dbReference>
<name>A0ABS5EH44_9PROT</name>
<reference evidence="4" key="1">
    <citation type="journal article" date="2021" name="Syst. Appl. Microbiol.">
        <title>Roseomonas hellenica sp. nov., isolated from roots of wild-growing Alkanna tinctoria.</title>
        <authorList>
            <person name="Rat A."/>
            <person name="Naranjo H.D."/>
            <person name="Lebbe L."/>
            <person name="Cnockaert M."/>
            <person name="Krigas N."/>
            <person name="Grigoriadou K."/>
            <person name="Maloupa E."/>
            <person name="Willems A."/>
        </authorList>
    </citation>
    <scope>NUCLEOTIDE SEQUENCE [LARGE SCALE GENOMIC DNA]</scope>
    <source>
        <strain evidence="4">LMG 31159</strain>
    </source>
</reference>